<reference evidence="4" key="1">
    <citation type="submission" date="2016-05" db="EMBL/GenBank/DDBJ databases">
        <authorList>
            <person name="Naeem Raeece"/>
        </authorList>
    </citation>
    <scope>NUCLEOTIDE SEQUENCE [LARGE SCALE GENOMIC DNA]</scope>
</reference>
<dbReference type="RefSeq" id="XP_028861079.1">
    <property type="nucleotide sequence ID" value="XM_029004385.1"/>
</dbReference>
<accession>A0A1A8WTQ1</accession>
<evidence type="ECO:0000256" key="1">
    <source>
        <dbReference type="SAM" id="MobiDB-lite"/>
    </source>
</evidence>
<proteinExistence type="predicted"/>
<reference evidence="2" key="2">
    <citation type="submission" date="2016-05" db="EMBL/GenBank/DDBJ databases">
        <authorList>
            <person name="Lavstsen T."/>
            <person name="Jespersen J.S."/>
        </authorList>
    </citation>
    <scope>NUCLEOTIDE SEQUENCE [LARGE SCALE GENOMIC DNA]</scope>
</reference>
<dbReference type="Proteomes" id="UP000219813">
    <property type="component" value="Chromosome 8"/>
</dbReference>
<dbReference type="VEuPathDB" id="PlasmoDB:PmUG01_08023300"/>
<evidence type="ECO:0000313" key="4">
    <source>
        <dbReference type="Proteomes" id="UP000078597"/>
    </source>
</evidence>
<protein>
    <submittedName>
        <fullName evidence="2">Uncharacterized protein</fullName>
    </submittedName>
</protein>
<evidence type="ECO:0000313" key="3">
    <source>
        <dbReference type="EMBL" id="SCN12108.1"/>
    </source>
</evidence>
<evidence type="ECO:0000313" key="5">
    <source>
        <dbReference type="Proteomes" id="UP000219813"/>
    </source>
</evidence>
<dbReference type="GeneID" id="39868215"/>
<feature type="region of interest" description="Disordered" evidence="1">
    <location>
        <begin position="1"/>
        <end position="23"/>
    </location>
</feature>
<dbReference type="KEGG" id="pmal:PMUG01_08023300"/>
<dbReference type="OMA" id="CYDNNDD"/>
<gene>
    <name evidence="3" type="primary">PmUG01_08023300</name>
    <name evidence="2" type="ORF">PMALA_052450</name>
    <name evidence="3" type="ORF">PMUG01_08023300</name>
</gene>
<dbReference type="EMBL" id="FLQW01003846">
    <property type="protein sequence ID" value="SBS96284.1"/>
    <property type="molecule type" value="Genomic_DNA"/>
</dbReference>
<dbReference type="AlphaFoldDB" id="A0A1A8WTQ1"/>
<dbReference type="Proteomes" id="UP000078597">
    <property type="component" value="Unassembled WGS sequence"/>
</dbReference>
<dbReference type="EMBL" id="LT594629">
    <property type="protein sequence ID" value="SCN12108.1"/>
    <property type="molecule type" value="Genomic_DNA"/>
</dbReference>
<organism evidence="2 4">
    <name type="scientific">Plasmodium malariae</name>
    <dbReference type="NCBI Taxonomy" id="5858"/>
    <lineage>
        <taxon>Eukaryota</taxon>
        <taxon>Sar</taxon>
        <taxon>Alveolata</taxon>
        <taxon>Apicomplexa</taxon>
        <taxon>Aconoidasida</taxon>
        <taxon>Haemosporida</taxon>
        <taxon>Plasmodiidae</taxon>
        <taxon>Plasmodium</taxon>
        <taxon>Plasmodium (Plasmodium)</taxon>
    </lineage>
</organism>
<evidence type="ECO:0000313" key="2">
    <source>
        <dbReference type="EMBL" id="SBS96284.1"/>
    </source>
</evidence>
<sequence>MVLKDKRKKKKSSKYTKKKKATNFTERENKVKSMYSNEKEYYDESGLLNYDSNDDVLIKNEELCSYMLQSGDELDKKSEKEKMNYSNINKGEEQHIDFLLTSIAFNIPLGMI</sequence>
<name>A0A1A8WTQ1_PLAMA</name>
<reference evidence="3 5" key="3">
    <citation type="submission" date="2016-06" db="EMBL/GenBank/DDBJ databases">
        <authorList>
            <consortium name="Pathogen Informatics"/>
        </authorList>
    </citation>
    <scope>NUCLEOTIDE SEQUENCE [LARGE SCALE GENOMIC DNA]</scope>
</reference>
<feature type="compositionally biased region" description="Basic residues" evidence="1">
    <location>
        <begin position="1"/>
        <end position="21"/>
    </location>
</feature>
<dbReference type="OrthoDB" id="385818at2759"/>
<keyword evidence="5" id="KW-1185">Reference proteome</keyword>